<dbReference type="Pfam" id="PF08879">
    <property type="entry name" value="WRC"/>
    <property type="match status" value="1"/>
</dbReference>
<protein>
    <recommendedName>
        <fullName evidence="5">Growth-regulating factor</fullName>
    </recommendedName>
</protein>
<accession>A0A251P7R7</accession>
<dbReference type="PANTHER" id="PTHR31602:SF3">
    <property type="entry name" value="GROWTH-REGULATING FACTOR 8"/>
    <property type="match status" value="1"/>
</dbReference>
<feature type="compositionally biased region" description="Low complexity" evidence="6">
    <location>
        <begin position="284"/>
        <end position="296"/>
    </location>
</feature>
<dbReference type="InterPro" id="IPR014977">
    <property type="entry name" value="WRC_dom"/>
</dbReference>
<comment type="domain">
    <text evidence="5">The QLQ domain and WRC domain may be involved in protein-protein interaction and DNA-binding, respectively.</text>
</comment>
<comment type="subcellular location">
    <subcellularLocation>
        <location evidence="1 4 5">Nucleus</location>
    </subcellularLocation>
</comment>
<gene>
    <name evidence="9" type="ORF">PRUPE_5G131600</name>
</gene>
<feature type="region of interest" description="Disordered" evidence="6">
    <location>
        <begin position="267"/>
        <end position="329"/>
    </location>
</feature>
<feature type="compositionally biased region" description="Polar residues" evidence="6">
    <location>
        <begin position="297"/>
        <end position="328"/>
    </location>
</feature>
<keyword evidence="5" id="KW-0804">Transcription</keyword>
<sequence length="557" mass="61570">MGKRNGFVVASEKGTAEETTECCDIGLGLMMQKTHQSFPRKKMMMMMPHHHDHHEQTLLSSGGSFGGEGCGVFEHSASGPLFCNTSNPVTSCISDIYNAVGSDFGSLVPKSLQQPYSDHSLSFSPSVGGMVNVNVRLPFTPAQREELERQTMIYRYLMSSAPVPPHLLVPIAKNPSNVAHLYPNCKSFCSSFLFIFWYFFNNVVFLCFKEHSFPLSLVIGFVFLVVRGSLELGFSSNSDPEPWRCKRTDGKKWRCSRDVAPDQKYCERHAHKSRPRSRKPVESNPNFINNNTTTTTRMRSPRSNFVKNNNSNQPTPFSTNMVSPTVPSHAQPRSMGWFMNGETPTAPTAGGSNQEWEQMMQFKLGLKSCYTKCNTDVDVSKQQNESSFNLYREYTGESQGLQTQRPSHDQYGLLLSPKLAHLEGALNSNQTQQTRHFIDAWSTTTERDSSIGEIGNRGYVSSNQKLPFSSLTLSMSRGNETNEETDNTQMGLGILGSERENVGDLKSQWMNPLSCMSSPPGGPLAEALCLGIASSTRATSSNGCISGSTSSGDGVYT</sequence>
<dbReference type="Pfam" id="PF08880">
    <property type="entry name" value="QLQ"/>
    <property type="match status" value="1"/>
</dbReference>
<feature type="compositionally biased region" description="Basic residues" evidence="6">
    <location>
        <begin position="269"/>
        <end position="278"/>
    </location>
</feature>
<feature type="compositionally biased region" description="Low complexity" evidence="6">
    <location>
        <begin position="540"/>
        <end position="557"/>
    </location>
</feature>
<evidence type="ECO:0000259" key="7">
    <source>
        <dbReference type="PROSITE" id="PS51666"/>
    </source>
</evidence>
<dbReference type="SMART" id="SM00951">
    <property type="entry name" value="QLQ"/>
    <property type="match status" value="1"/>
</dbReference>
<feature type="short sequence motif" description="Bipartite nuclear localization signal" evidence="4">
    <location>
        <begin position="244"/>
        <end position="254"/>
    </location>
</feature>
<reference evidence="9 10" key="1">
    <citation type="journal article" date="2013" name="Nat. Genet.">
        <title>The high-quality draft genome of peach (Prunus persica) identifies unique patterns of genetic diversity, domestication and genome evolution.</title>
        <authorList>
            <consortium name="International Peach Genome Initiative"/>
            <person name="Verde I."/>
            <person name="Abbott A.G."/>
            <person name="Scalabrin S."/>
            <person name="Jung S."/>
            <person name="Shu S."/>
            <person name="Marroni F."/>
            <person name="Zhebentyayeva T."/>
            <person name="Dettori M.T."/>
            <person name="Grimwood J."/>
            <person name="Cattonaro F."/>
            <person name="Zuccolo A."/>
            <person name="Rossini L."/>
            <person name="Jenkins J."/>
            <person name="Vendramin E."/>
            <person name="Meisel L.A."/>
            <person name="Decroocq V."/>
            <person name="Sosinski B."/>
            <person name="Prochnik S."/>
            <person name="Mitros T."/>
            <person name="Policriti A."/>
            <person name="Cipriani G."/>
            <person name="Dondini L."/>
            <person name="Ficklin S."/>
            <person name="Goodstein D.M."/>
            <person name="Xuan P."/>
            <person name="Del Fabbro C."/>
            <person name="Aramini V."/>
            <person name="Copetti D."/>
            <person name="Gonzalez S."/>
            <person name="Horner D.S."/>
            <person name="Falchi R."/>
            <person name="Lucas S."/>
            <person name="Mica E."/>
            <person name="Maldonado J."/>
            <person name="Lazzari B."/>
            <person name="Bielenberg D."/>
            <person name="Pirona R."/>
            <person name="Miculan M."/>
            <person name="Barakat A."/>
            <person name="Testolin R."/>
            <person name="Stella A."/>
            <person name="Tartarini S."/>
            <person name="Tonutti P."/>
            <person name="Arus P."/>
            <person name="Orellana A."/>
            <person name="Wells C."/>
            <person name="Main D."/>
            <person name="Vizzotto G."/>
            <person name="Silva H."/>
            <person name="Salamini F."/>
            <person name="Schmutz J."/>
            <person name="Morgante M."/>
            <person name="Rokhsar D.S."/>
        </authorList>
    </citation>
    <scope>NUCLEOTIDE SEQUENCE [LARGE SCALE GENOMIC DNA]</scope>
    <source>
        <strain evidence="10">cv. Nemared</strain>
    </source>
</reference>
<dbReference type="AlphaFoldDB" id="A0A251P7R7"/>
<evidence type="ECO:0000313" key="10">
    <source>
        <dbReference type="Proteomes" id="UP000006882"/>
    </source>
</evidence>
<dbReference type="EMBL" id="CM007655">
    <property type="protein sequence ID" value="ONI07623.1"/>
    <property type="molecule type" value="Genomic_DNA"/>
</dbReference>
<dbReference type="Gramene" id="ONI07623">
    <property type="protein sequence ID" value="ONI07623"/>
    <property type="gene ID" value="PRUPE_5G131600"/>
</dbReference>
<dbReference type="PROSITE" id="PS51667">
    <property type="entry name" value="WRC"/>
    <property type="match status" value="1"/>
</dbReference>
<dbReference type="InterPro" id="IPR014978">
    <property type="entry name" value="Gln-Leu-Gln_QLQ"/>
</dbReference>
<dbReference type="GO" id="GO:0005634">
    <property type="term" value="C:nucleus"/>
    <property type="evidence" value="ECO:0007669"/>
    <property type="project" value="UniProtKB-SubCell"/>
</dbReference>
<dbReference type="STRING" id="3760.A0A251P7R7"/>
<evidence type="ECO:0000256" key="5">
    <source>
        <dbReference type="RuleBase" id="RU367127"/>
    </source>
</evidence>
<keyword evidence="5" id="KW-0010">Activator</keyword>
<dbReference type="InterPro" id="IPR031137">
    <property type="entry name" value="GRF"/>
</dbReference>
<dbReference type="PROSITE" id="PS51666">
    <property type="entry name" value="QLQ"/>
    <property type="match status" value="1"/>
</dbReference>
<evidence type="ECO:0000313" key="9">
    <source>
        <dbReference type="EMBL" id="ONI07623.1"/>
    </source>
</evidence>
<dbReference type="GO" id="GO:0005524">
    <property type="term" value="F:ATP binding"/>
    <property type="evidence" value="ECO:0007669"/>
    <property type="project" value="UniProtKB-UniRule"/>
</dbReference>
<evidence type="ECO:0000259" key="8">
    <source>
        <dbReference type="PROSITE" id="PS51667"/>
    </source>
</evidence>
<keyword evidence="10" id="KW-1185">Reference proteome</keyword>
<name>A0A251P7R7_PRUPE</name>
<dbReference type="PANTHER" id="PTHR31602">
    <property type="entry name" value="GROWTH-REGULATING FACTOR 5"/>
    <property type="match status" value="1"/>
</dbReference>
<dbReference type="GO" id="GO:0006351">
    <property type="term" value="P:DNA-templated transcription"/>
    <property type="evidence" value="ECO:0007669"/>
    <property type="project" value="UniProtKB-UniRule"/>
</dbReference>
<proteinExistence type="inferred from homology"/>
<evidence type="ECO:0000256" key="6">
    <source>
        <dbReference type="SAM" id="MobiDB-lite"/>
    </source>
</evidence>
<dbReference type="GO" id="GO:0099402">
    <property type="term" value="P:plant organ development"/>
    <property type="evidence" value="ECO:0007669"/>
    <property type="project" value="UniProtKB-ARBA"/>
</dbReference>
<evidence type="ECO:0000256" key="4">
    <source>
        <dbReference type="PROSITE-ProRule" id="PRU01002"/>
    </source>
</evidence>
<evidence type="ECO:0000256" key="2">
    <source>
        <dbReference type="ARBA" id="ARBA00008122"/>
    </source>
</evidence>
<keyword evidence="5" id="KW-0805">Transcription regulation</keyword>
<organism evidence="9 10">
    <name type="scientific">Prunus persica</name>
    <name type="common">Peach</name>
    <name type="synonym">Amygdalus persica</name>
    <dbReference type="NCBI Taxonomy" id="3760"/>
    <lineage>
        <taxon>Eukaryota</taxon>
        <taxon>Viridiplantae</taxon>
        <taxon>Streptophyta</taxon>
        <taxon>Embryophyta</taxon>
        <taxon>Tracheophyta</taxon>
        <taxon>Spermatophyta</taxon>
        <taxon>Magnoliopsida</taxon>
        <taxon>eudicotyledons</taxon>
        <taxon>Gunneridae</taxon>
        <taxon>Pentapetalae</taxon>
        <taxon>rosids</taxon>
        <taxon>fabids</taxon>
        <taxon>Rosales</taxon>
        <taxon>Rosaceae</taxon>
        <taxon>Amygdaloideae</taxon>
        <taxon>Amygdaleae</taxon>
        <taxon>Prunus</taxon>
    </lineage>
</organism>
<comment type="function">
    <text evidence="5">Transcription activator.</text>
</comment>
<keyword evidence="3 4" id="KW-0539">Nucleus</keyword>
<dbReference type="GO" id="GO:0006355">
    <property type="term" value="P:regulation of DNA-templated transcription"/>
    <property type="evidence" value="ECO:0007669"/>
    <property type="project" value="InterPro"/>
</dbReference>
<feature type="domain" description="WRC" evidence="8">
    <location>
        <begin position="239"/>
        <end position="283"/>
    </location>
</feature>
<evidence type="ECO:0000256" key="1">
    <source>
        <dbReference type="ARBA" id="ARBA00004123"/>
    </source>
</evidence>
<feature type="region of interest" description="Disordered" evidence="6">
    <location>
        <begin position="538"/>
        <end position="557"/>
    </location>
</feature>
<comment type="similarity">
    <text evidence="2 5">Belongs to the GRF family.</text>
</comment>
<evidence type="ECO:0000256" key="3">
    <source>
        <dbReference type="ARBA" id="ARBA00023242"/>
    </source>
</evidence>
<feature type="short sequence motif" description="Bipartite nuclear localization signal" evidence="4">
    <location>
        <begin position="272"/>
        <end position="279"/>
    </location>
</feature>
<feature type="domain" description="QLQ" evidence="7">
    <location>
        <begin position="138"/>
        <end position="173"/>
    </location>
</feature>
<dbReference type="Proteomes" id="UP000006882">
    <property type="component" value="Chromosome G5"/>
</dbReference>